<sequence>MANITSKPAPVVLPPNYTLIKPSESFATPDYGIVTWHTLFSAPNTNTSDMSAGIAVCPPRSGHLCPHRHKQAEIYYIIEGQGEVTIDGVKSTVSKGSTVFIPSDAEHGIVNTGEKELKWFYVFPTGSFEDVIYRFSKDENVRKETAKL</sequence>
<feature type="domain" description="Cupin type-2" evidence="2">
    <location>
        <begin position="65"/>
        <end position="123"/>
    </location>
</feature>
<keyword evidence="1" id="KW-0479">Metal-binding</keyword>
<dbReference type="AlphaFoldDB" id="A0AAD6GAE8"/>
<dbReference type="Proteomes" id="UP001220324">
    <property type="component" value="Unassembled WGS sequence"/>
</dbReference>
<dbReference type="PANTHER" id="PTHR35848">
    <property type="entry name" value="OXALATE-BINDING PROTEIN"/>
    <property type="match status" value="1"/>
</dbReference>
<dbReference type="SUPFAM" id="SSF51182">
    <property type="entry name" value="RmlC-like cupins"/>
    <property type="match status" value="1"/>
</dbReference>
<organism evidence="3 4">
    <name type="scientific">Penicillium frequentans</name>
    <dbReference type="NCBI Taxonomy" id="3151616"/>
    <lineage>
        <taxon>Eukaryota</taxon>
        <taxon>Fungi</taxon>
        <taxon>Dikarya</taxon>
        <taxon>Ascomycota</taxon>
        <taxon>Pezizomycotina</taxon>
        <taxon>Eurotiomycetes</taxon>
        <taxon>Eurotiomycetidae</taxon>
        <taxon>Eurotiales</taxon>
        <taxon>Aspergillaceae</taxon>
        <taxon>Penicillium</taxon>
    </lineage>
</organism>
<reference evidence="3 4" key="1">
    <citation type="journal article" date="2023" name="IMA Fungus">
        <title>Comparative genomic study of the Penicillium genus elucidates a diverse pangenome and 15 lateral gene transfer events.</title>
        <authorList>
            <person name="Petersen C."/>
            <person name="Sorensen T."/>
            <person name="Nielsen M.R."/>
            <person name="Sondergaard T.E."/>
            <person name="Sorensen J.L."/>
            <person name="Fitzpatrick D.A."/>
            <person name="Frisvad J.C."/>
            <person name="Nielsen K.L."/>
        </authorList>
    </citation>
    <scope>NUCLEOTIDE SEQUENCE [LARGE SCALE GENOMIC DNA]</scope>
    <source>
        <strain evidence="3 4">IBT 35679</strain>
    </source>
</reference>
<evidence type="ECO:0000259" key="2">
    <source>
        <dbReference type="Pfam" id="PF07883"/>
    </source>
</evidence>
<proteinExistence type="predicted"/>
<dbReference type="Pfam" id="PF07883">
    <property type="entry name" value="Cupin_2"/>
    <property type="match status" value="1"/>
</dbReference>
<accession>A0AAD6GAE8</accession>
<protein>
    <recommendedName>
        <fullName evidence="2">Cupin type-2 domain-containing protein</fullName>
    </recommendedName>
</protein>
<dbReference type="InterPro" id="IPR011051">
    <property type="entry name" value="RmlC_Cupin_sf"/>
</dbReference>
<dbReference type="GO" id="GO:0046872">
    <property type="term" value="F:metal ion binding"/>
    <property type="evidence" value="ECO:0007669"/>
    <property type="project" value="UniProtKB-KW"/>
</dbReference>
<name>A0AAD6GAE8_9EURO</name>
<gene>
    <name evidence="3" type="ORF">N7494_011717</name>
</gene>
<keyword evidence="4" id="KW-1185">Reference proteome</keyword>
<evidence type="ECO:0000313" key="4">
    <source>
        <dbReference type="Proteomes" id="UP001220324"/>
    </source>
</evidence>
<evidence type="ECO:0000313" key="3">
    <source>
        <dbReference type="EMBL" id="KAJ5525067.1"/>
    </source>
</evidence>
<evidence type="ECO:0000256" key="1">
    <source>
        <dbReference type="ARBA" id="ARBA00022723"/>
    </source>
</evidence>
<dbReference type="InterPro" id="IPR013096">
    <property type="entry name" value="Cupin_2"/>
</dbReference>
<dbReference type="InterPro" id="IPR014710">
    <property type="entry name" value="RmlC-like_jellyroll"/>
</dbReference>
<dbReference type="EMBL" id="JAQIZZ010000008">
    <property type="protein sequence ID" value="KAJ5525067.1"/>
    <property type="molecule type" value="Genomic_DNA"/>
</dbReference>
<comment type="caution">
    <text evidence="3">The sequence shown here is derived from an EMBL/GenBank/DDBJ whole genome shotgun (WGS) entry which is preliminary data.</text>
</comment>
<dbReference type="PANTHER" id="PTHR35848:SF6">
    <property type="entry name" value="CUPIN TYPE-2 DOMAIN-CONTAINING PROTEIN"/>
    <property type="match status" value="1"/>
</dbReference>
<dbReference type="InterPro" id="IPR051610">
    <property type="entry name" value="GPI/OXD"/>
</dbReference>
<dbReference type="Gene3D" id="2.60.120.10">
    <property type="entry name" value="Jelly Rolls"/>
    <property type="match status" value="1"/>
</dbReference>